<sequence length="58" mass="6676">MRIDVHDALVVCQVVQRISGKKRVIGQCEVRCCDGQWTRMLATLRQSTSETYRLRPAL</sequence>
<evidence type="ECO:0000313" key="1">
    <source>
        <dbReference type="EMBL" id="RCN36737.1"/>
    </source>
</evidence>
<comment type="caution">
    <text evidence="1">The sequence shown here is derived from an EMBL/GenBank/DDBJ whole genome shotgun (WGS) entry which is preliminary data.</text>
</comment>
<reference evidence="1 2" key="1">
    <citation type="submission" date="2014-10" db="EMBL/GenBank/DDBJ databases">
        <title>Draft genome of the hookworm Ancylostoma caninum.</title>
        <authorList>
            <person name="Mitreva M."/>
        </authorList>
    </citation>
    <scope>NUCLEOTIDE SEQUENCE [LARGE SCALE GENOMIC DNA]</scope>
    <source>
        <strain evidence="1 2">Baltimore</strain>
    </source>
</reference>
<name>A0A368G2B9_ANCCA</name>
<keyword evidence="2" id="KW-1185">Reference proteome</keyword>
<dbReference type="Proteomes" id="UP000252519">
    <property type="component" value="Unassembled WGS sequence"/>
</dbReference>
<protein>
    <submittedName>
        <fullName evidence="1">Uncharacterized protein</fullName>
    </submittedName>
</protein>
<dbReference type="AlphaFoldDB" id="A0A368G2B9"/>
<evidence type="ECO:0000313" key="2">
    <source>
        <dbReference type="Proteomes" id="UP000252519"/>
    </source>
</evidence>
<gene>
    <name evidence="1" type="ORF">ANCCAN_17372</name>
</gene>
<proteinExistence type="predicted"/>
<dbReference type="EMBL" id="JOJR01000530">
    <property type="protein sequence ID" value="RCN36737.1"/>
    <property type="molecule type" value="Genomic_DNA"/>
</dbReference>
<organism evidence="1 2">
    <name type="scientific">Ancylostoma caninum</name>
    <name type="common">Dog hookworm</name>
    <dbReference type="NCBI Taxonomy" id="29170"/>
    <lineage>
        <taxon>Eukaryota</taxon>
        <taxon>Metazoa</taxon>
        <taxon>Ecdysozoa</taxon>
        <taxon>Nematoda</taxon>
        <taxon>Chromadorea</taxon>
        <taxon>Rhabditida</taxon>
        <taxon>Rhabditina</taxon>
        <taxon>Rhabditomorpha</taxon>
        <taxon>Strongyloidea</taxon>
        <taxon>Ancylostomatidae</taxon>
        <taxon>Ancylostomatinae</taxon>
        <taxon>Ancylostoma</taxon>
    </lineage>
</organism>
<accession>A0A368G2B9</accession>